<dbReference type="InterPro" id="IPR006075">
    <property type="entry name" value="Asn/Gln-tRNA_Trfase_suB/E_cat"/>
</dbReference>
<dbReference type="NCBIfam" id="NF004014">
    <property type="entry name" value="PRK05477.1-4"/>
    <property type="match status" value="1"/>
</dbReference>
<dbReference type="Proteomes" id="UP000034137">
    <property type="component" value="Unassembled WGS sequence"/>
</dbReference>
<gene>
    <name evidence="10" type="primary">gatB</name>
    <name evidence="12" type="ORF">UT64_C0006G0003</name>
</gene>
<comment type="catalytic activity">
    <reaction evidence="8 10">
        <text>L-aspartyl-tRNA(Asn) + L-glutamine + ATP + H2O = L-asparaginyl-tRNA(Asn) + L-glutamate + ADP + phosphate + 2 H(+)</text>
        <dbReference type="Rhea" id="RHEA:14513"/>
        <dbReference type="Rhea" id="RHEA-COMP:9674"/>
        <dbReference type="Rhea" id="RHEA-COMP:9677"/>
        <dbReference type="ChEBI" id="CHEBI:15377"/>
        <dbReference type="ChEBI" id="CHEBI:15378"/>
        <dbReference type="ChEBI" id="CHEBI:29985"/>
        <dbReference type="ChEBI" id="CHEBI:30616"/>
        <dbReference type="ChEBI" id="CHEBI:43474"/>
        <dbReference type="ChEBI" id="CHEBI:58359"/>
        <dbReference type="ChEBI" id="CHEBI:78515"/>
        <dbReference type="ChEBI" id="CHEBI:78516"/>
        <dbReference type="ChEBI" id="CHEBI:456216"/>
    </reaction>
</comment>
<dbReference type="InterPro" id="IPR014746">
    <property type="entry name" value="Gln_synth/guanido_kin_cat_dom"/>
</dbReference>
<evidence type="ECO:0000256" key="1">
    <source>
        <dbReference type="ARBA" id="ARBA00005306"/>
    </source>
</evidence>
<comment type="function">
    <text evidence="7 10">Allows the formation of correctly charged Asn-tRNA(Asn) or Gln-tRNA(Gln) through the transamidation of misacylated Asp-tRNA(Asn) or Glu-tRNA(Gln) in organisms which lack either or both of asparaginyl-tRNA or glutaminyl-tRNA synthetases. The reaction takes place in the presence of glutamine and ATP through an activated phospho-Asp-tRNA(Asn) or phospho-Glu-tRNA(Gln).</text>
</comment>
<comment type="similarity">
    <text evidence="1 10">Belongs to the GatB/GatE family. GatB subfamily.</text>
</comment>
<dbReference type="NCBIfam" id="NF004012">
    <property type="entry name" value="PRK05477.1-2"/>
    <property type="match status" value="1"/>
</dbReference>
<comment type="catalytic activity">
    <reaction evidence="9 10">
        <text>L-glutamyl-tRNA(Gln) + L-glutamine + ATP + H2O = L-glutaminyl-tRNA(Gln) + L-glutamate + ADP + phosphate + H(+)</text>
        <dbReference type="Rhea" id="RHEA:17521"/>
        <dbReference type="Rhea" id="RHEA-COMP:9681"/>
        <dbReference type="Rhea" id="RHEA-COMP:9684"/>
        <dbReference type="ChEBI" id="CHEBI:15377"/>
        <dbReference type="ChEBI" id="CHEBI:15378"/>
        <dbReference type="ChEBI" id="CHEBI:29985"/>
        <dbReference type="ChEBI" id="CHEBI:30616"/>
        <dbReference type="ChEBI" id="CHEBI:43474"/>
        <dbReference type="ChEBI" id="CHEBI:58359"/>
        <dbReference type="ChEBI" id="CHEBI:78520"/>
        <dbReference type="ChEBI" id="CHEBI:78521"/>
        <dbReference type="ChEBI" id="CHEBI:456216"/>
    </reaction>
</comment>
<evidence type="ECO:0000256" key="2">
    <source>
        <dbReference type="ARBA" id="ARBA00011123"/>
    </source>
</evidence>
<dbReference type="InterPro" id="IPR004413">
    <property type="entry name" value="GatB"/>
</dbReference>
<evidence type="ECO:0000313" key="12">
    <source>
        <dbReference type="EMBL" id="KKR33555.1"/>
    </source>
</evidence>
<dbReference type="InterPro" id="IPR003789">
    <property type="entry name" value="Asn/Gln_tRNA_amidoTrase-B-like"/>
</dbReference>
<dbReference type="SUPFAM" id="SSF55931">
    <property type="entry name" value="Glutamine synthetase/guanido kinase"/>
    <property type="match status" value="1"/>
</dbReference>
<keyword evidence="12" id="KW-0808">Transferase</keyword>
<dbReference type="AlphaFoldDB" id="A0A0G0SFQ7"/>
<dbReference type="EMBL" id="LBXO01000006">
    <property type="protein sequence ID" value="KKR33555.1"/>
    <property type="molecule type" value="Genomic_DNA"/>
</dbReference>
<reference evidence="12 13" key="1">
    <citation type="journal article" date="2015" name="Nature">
        <title>rRNA introns, odd ribosomes, and small enigmatic genomes across a large radiation of phyla.</title>
        <authorList>
            <person name="Brown C.T."/>
            <person name="Hug L.A."/>
            <person name="Thomas B.C."/>
            <person name="Sharon I."/>
            <person name="Castelle C.J."/>
            <person name="Singh A."/>
            <person name="Wilkins M.J."/>
            <person name="Williams K.H."/>
            <person name="Banfield J.F."/>
        </authorList>
    </citation>
    <scope>NUCLEOTIDE SEQUENCE [LARGE SCALE GENOMIC DNA]</scope>
</reference>
<dbReference type="PATRIC" id="fig|1618642.3.peg.182"/>
<dbReference type="HAMAP" id="MF_00121">
    <property type="entry name" value="GatB"/>
    <property type="match status" value="1"/>
</dbReference>
<keyword evidence="5 10" id="KW-0067">ATP-binding</keyword>
<keyword evidence="3 10" id="KW-0436">Ligase</keyword>
<dbReference type="PROSITE" id="PS01234">
    <property type="entry name" value="GATB"/>
    <property type="match status" value="1"/>
</dbReference>
<dbReference type="NCBIfam" id="TIGR00133">
    <property type="entry name" value="gatB"/>
    <property type="match status" value="1"/>
</dbReference>
<protein>
    <recommendedName>
        <fullName evidence="10">Aspartyl/glutamyl-tRNA(Asn/Gln) amidotransferase subunit B</fullName>
        <shortName evidence="10">Asp/Glu-ADT subunit B</shortName>
        <ecNumber evidence="10">6.3.5.-</ecNumber>
    </recommendedName>
</protein>
<name>A0A0G0SFQ7_9BACT</name>
<dbReference type="GO" id="GO:0050566">
    <property type="term" value="F:asparaginyl-tRNA synthase (glutamine-hydrolyzing) activity"/>
    <property type="evidence" value="ECO:0007669"/>
    <property type="project" value="RHEA"/>
</dbReference>
<evidence type="ECO:0000256" key="10">
    <source>
        <dbReference type="HAMAP-Rule" id="MF_00121"/>
    </source>
</evidence>
<dbReference type="InterPro" id="IPR017959">
    <property type="entry name" value="Asn/Gln-tRNA_amidoTrfase_suB/E"/>
</dbReference>
<dbReference type="PANTHER" id="PTHR11659">
    <property type="entry name" value="GLUTAMYL-TRNA GLN AMIDOTRANSFERASE SUBUNIT B MITOCHONDRIAL AND PROKARYOTIC PET112-RELATED"/>
    <property type="match status" value="1"/>
</dbReference>
<evidence type="ECO:0000259" key="11">
    <source>
        <dbReference type="Pfam" id="PF02934"/>
    </source>
</evidence>
<comment type="caution">
    <text evidence="12">The sequence shown here is derived from an EMBL/GenBank/DDBJ whole genome shotgun (WGS) entry which is preliminary data.</text>
</comment>
<keyword evidence="6 10" id="KW-0648">Protein biosynthesis</keyword>
<dbReference type="GO" id="GO:0016740">
    <property type="term" value="F:transferase activity"/>
    <property type="evidence" value="ECO:0007669"/>
    <property type="project" value="UniProtKB-KW"/>
</dbReference>
<accession>A0A0G0SFQ7</accession>
<dbReference type="InterPro" id="IPR042114">
    <property type="entry name" value="GatB_C_1"/>
</dbReference>
<dbReference type="GO" id="GO:0006412">
    <property type="term" value="P:translation"/>
    <property type="evidence" value="ECO:0007669"/>
    <property type="project" value="UniProtKB-UniRule"/>
</dbReference>
<evidence type="ECO:0000256" key="7">
    <source>
        <dbReference type="ARBA" id="ARBA00024799"/>
    </source>
</evidence>
<sequence>MDKFDVIIGLEIHAELKTKSKMFCPCDNDSHGAEPNTNVCPICQAHPGTLPVANKQAIEWTILVGLALNCKINKLSKFDRKNYFYPDLPKGYQISQFDLPFVYDGYLEVDGEKIDITRIHLEEDTGKLNHPAGKAYSLVDYNRAGTPLMEMVTEPVIHDAQTAKKFCQLYQQVLRYLDISNADMEKGEMRCEANVSIQEKGKWKYEDGLIKPVGDYKLNPKVELKNINSFRAVEKAIEYEVRRQFRALEDGEKLVQETRGWNEDKEQTIRQRVKETSADYRYFPDPDLPPINITDEMIENIKTQLVELPIQKSKRFQSEYNLSPNDAEILVSDRNLAEFTENTISELHAWVQTNGDNDDKSKNRLAKLTSNWLISELFKHLKTDNLSIKDIKTL</sequence>
<dbReference type="GO" id="GO:0005524">
    <property type="term" value="F:ATP binding"/>
    <property type="evidence" value="ECO:0007669"/>
    <property type="project" value="UniProtKB-KW"/>
</dbReference>
<evidence type="ECO:0000256" key="5">
    <source>
        <dbReference type="ARBA" id="ARBA00022840"/>
    </source>
</evidence>
<comment type="subunit">
    <text evidence="2 10">Heterotrimer of A, B and C subunits.</text>
</comment>
<evidence type="ECO:0000256" key="3">
    <source>
        <dbReference type="ARBA" id="ARBA00022598"/>
    </source>
</evidence>
<dbReference type="Gene3D" id="1.10.150.380">
    <property type="entry name" value="GatB domain, N-terminal subdomain"/>
    <property type="match status" value="1"/>
</dbReference>
<dbReference type="EC" id="6.3.5.-" evidence="10"/>
<feature type="domain" description="Aspartyl/Glutamyl-tRNA(Gln) amidotransferase subunit B/E catalytic" evidence="11">
    <location>
        <begin position="6"/>
        <end position="299"/>
    </location>
</feature>
<dbReference type="Pfam" id="PF02934">
    <property type="entry name" value="GatB_N"/>
    <property type="match status" value="1"/>
</dbReference>
<dbReference type="GO" id="GO:0050567">
    <property type="term" value="F:glutaminyl-tRNA synthase (glutamine-hydrolyzing) activity"/>
    <property type="evidence" value="ECO:0007669"/>
    <property type="project" value="UniProtKB-UniRule"/>
</dbReference>
<evidence type="ECO:0000256" key="8">
    <source>
        <dbReference type="ARBA" id="ARBA00047380"/>
    </source>
</evidence>
<dbReference type="InterPro" id="IPR017958">
    <property type="entry name" value="Gln-tRNA_amidoTrfase_suB_CS"/>
</dbReference>
<organism evidence="12 13">
    <name type="scientific">Candidatus Falkowbacteria bacterium GW2011_GWF2_39_8</name>
    <dbReference type="NCBI Taxonomy" id="1618642"/>
    <lineage>
        <taxon>Bacteria</taxon>
        <taxon>Candidatus Falkowiibacteriota</taxon>
    </lineage>
</organism>
<proteinExistence type="inferred from homology"/>
<evidence type="ECO:0000256" key="9">
    <source>
        <dbReference type="ARBA" id="ARBA00047913"/>
    </source>
</evidence>
<evidence type="ECO:0000256" key="4">
    <source>
        <dbReference type="ARBA" id="ARBA00022741"/>
    </source>
</evidence>
<keyword evidence="4 10" id="KW-0547">Nucleotide-binding</keyword>
<dbReference type="SUPFAM" id="SSF89095">
    <property type="entry name" value="GatB/YqeY motif"/>
    <property type="match status" value="1"/>
</dbReference>
<evidence type="ECO:0000313" key="13">
    <source>
        <dbReference type="Proteomes" id="UP000034137"/>
    </source>
</evidence>
<evidence type="ECO:0000256" key="6">
    <source>
        <dbReference type="ARBA" id="ARBA00022917"/>
    </source>
</evidence>